<dbReference type="PROSITE" id="PS50862">
    <property type="entry name" value="AA_TRNA_LIGASE_II"/>
    <property type="match status" value="1"/>
</dbReference>
<dbReference type="Pfam" id="PF02403">
    <property type="entry name" value="Seryl_tRNA_N"/>
    <property type="match status" value="1"/>
</dbReference>
<evidence type="ECO:0000256" key="12">
    <source>
        <dbReference type="ARBA" id="ARBA00031113"/>
    </source>
</evidence>
<dbReference type="PRINTS" id="PR00981">
    <property type="entry name" value="TRNASYNTHSER"/>
</dbReference>
<evidence type="ECO:0000313" key="19">
    <source>
        <dbReference type="EMBL" id="OAL75076.1"/>
    </source>
</evidence>
<feature type="transmembrane region" description="Helical" evidence="16">
    <location>
        <begin position="204"/>
        <end position="224"/>
    </location>
</feature>
<keyword evidence="9 16" id="KW-1133">Transmembrane helix</keyword>
<evidence type="ECO:0000256" key="7">
    <source>
        <dbReference type="ARBA" id="ARBA00022840"/>
    </source>
</evidence>
<dbReference type="EMBL" id="LHPN01000001">
    <property type="protein sequence ID" value="OAL75076.1"/>
    <property type="molecule type" value="Genomic_DNA"/>
</dbReference>
<dbReference type="InterPro" id="IPR006593">
    <property type="entry name" value="Cyt_b561/ferric_Rdtase_TM"/>
</dbReference>
<feature type="transmembrane region" description="Helical" evidence="16">
    <location>
        <begin position="98"/>
        <end position="121"/>
    </location>
</feature>
<dbReference type="PROSITE" id="PS50939">
    <property type="entry name" value="CYTOCHROME_B561"/>
    <property type="match status" value="1"/>
</dbReference>
<feature type="compositionally biased region" description="Polar residues" evidence="15">
    <location>
        <begin position="1"/>
        <end position="16"/>
    </location>
</feature>
<dbReference type="GO" id="GO:0005524">
    <property type="term" value="F:ATP binding"/>
    <property type="evidence" value="ECO:0007669"/>
    <property type="project" value="UniProtKB-KW"/>
</dbReference>
<dbReference type="InterPro" id="IPR010978">
    <property type="entry name" value="tRNA-bd_arm"/>
</dbReference>
<feature type="region of interest" description="Disordered" evidence="15">
    <location>
        <begin position="302"/>
        <end position="326"/>
    </location>
</feature>
<protein>
    <recommendedName>
        <fullName evidence="2">serine--tRNA ligase</fullName>
        <ecNumber evidence="2">6.1.1.11</ecNumber>
    </recommendedName>
    <alternativeName>
        <fullName evidence="12">Seryl-tRNA synthetase</fullName>
    </alternativeName>
    <alternativeName>
        <fullName evidence="13">Seryl-tRNA(Ser) synthetase</fullName>
    </alternativeName>
</protein>
<dbReference type="Gene3D" id="3.30.930.10">
    <property type="entry name" value="Bira Bifunctional Protein, Domain 2"/>
    <property type="match status" value="1"/>
</dbReference>
<dbReference type="GO" id="GO:0016020">
    <property type="term" value="C:membrane"/>
    <property type="evidence" value="ECO:0007669"/>
    <property type="project" value="UniProtKB-SubCell"/>
</dbReference>
<feature type="region of interest" description="Disordered" evidence="15">
    <location>
        <begin position="1"/>
        <end position="36"/>
    </location>
</feature>
<feature type="domain" description="Cytochrome b561" evidence="18">
    <location>
        <begin position="96"/>
        <end position="295"/>
    </location>
</feature>
<evidence type="ECO:0000256" key="2">
    <source>
        <dbReference type="ARBA" id="ARBA00012840"/>
    </source>
</evidence>
<evidence type="ECO:0000256" key="6">
    <source>
        <dbReference type="ARBA" id="ARBA00022741"/>
    </source>
</evidence>
<dbReference type="Pfam" id="PF03188">
    <property type="entry name" value="Cytochrom_B561"/>
    <property type="match status" value="1"/>
</dbReference>
<dbReference type="Gene3D" id="1.20.120.1770">
    <property type="match status" value="1"/>
</dbReference>
<dbReference type="InterPro" id="IPR045864">
    <property type="entry name" value="aa-tRNA-synth_II/BPL/LPL"/>
</dbReference>
<organism evidence="19 20">
    <name type="scientific">Trichophyton violaceum</name>
    <dbReference type="NCBI Taxonomy" id="34388"/>
    <lineage>
        <taxon>Eukaryota</taxon>
        <taxon>Fungi</taxon>
        <taxon>Dikarya</taxon>
        <taxon>Ascomycota</taxon>
        <taxon>Pezizomycotina</taxon>
        <taxon>Eurotiomycetes</taxon>
        <taxon>Eurotiomycetidae</taxon>
        <taxon>Onygenales</taxon>
        <taxon>Arthrodermataceae</taxon>
        <taxon>Trichophyton</taxon>
    </lineage>
</organism>
<dbReference type="NCBIfam" id="TIGR00414">
    <property type="entry name" value="serS"/>
    <property type="match status" value="1"/>
</dbReference>
<dbReference type="UniPathway" id="UPA00906">
    <property type="reaction ID" value="UER00895"/>
</dbReference>
<dbReference type="EC" id="6.1.1.11" evidence="2"/>
<evidence type="ECO:0000256" key="11">
    <source>
        <dbReference type="ARBA" id="ARBA00023146"/>
    </source>
</evidence>
<feature type="domain" description="Aminoacyl-transfer RNA synthetases class-II family profile" evidence="17">
    <location>
        <begin position="575"/>
        <end position="837"/>
    </location>
</feature>
<dbReference type="InterPro" id="IPR006195">
    <property type="entry name" value="aa-tRNA-synth_II"/>
</dbReference>
<feature type="transmembrane region" description="Helical" evidence="16">
    <location>
        <begin position="272"/>
        <end position="290"/>
    </location>
</feature>
<feature type="transmembrane region" description="Helical" evidence="16">
    <location>
        <begin position="133"/>
        <end position="151"/>
    </location>
</feature>
<keyword evidence="5 16" id="KW-0812">Transmembrane</keyword>
<evidence type="ECO:0000313" key="20">
    <source>
        <dbReference type="Proteomes" id="UP000243519"/>
    </source>
</evidence>
<dbReference type="CDD" id="cd08761">
    <property type="entry name" value="Cyt_b561_CYB561D2_like"/>
    <property type="match status" value="1"/>
</dbReference>
<dbReference type="SUPFAM" id="SSF46589">
    <property type="entry name" value="tRNA-binding arm"/>
    <property type="match status" value="1"/>
</dbReference>
<keyword evidence="7" id="KW-0067">ATP-binding</keyword>
<evidence type="ECO:0000256" key="3">
    <source>
        <dbReference type="ARBA" id="ARBA00022448"/>
    </source>
</evidence>
<comment type="caution">
    <text evidence="19">The sequence shown here is derived from an EMBL/GenBank/DDBJ whole genome shotgun (WGS) entry which is preliminary data.</text>
</comment>
<dbReference type="Pfam" id="PF00587">
    <property type="entry name" value="tRNA-synt_2b"/>
    <property type="match status" value="1"/>
</dbReference>
<dbReference type="InterPro" id="IPR002314">
    <property type="entry name" value="aa-tRNA-synt_IIb"/>
</dbReference>
<gene>
    <name evidence="19" type="ORF">A7D00_0674</name>
</gene>
<evidence type="ECO:0000256" key="4">
    <source>
        <dbReference type="ARBA" id="ARBA00022598"/>
    </source>
</evidence>
<feature type="transmembrane region" description="Helical" evidence="16">
    <location>
        <begin position="244"/>
        <end position="260"/>
    </location>
</feature>
<dbReference type="InterPro" id="IPR002317">
    <property type="entry name" value="Ser-tRNA-ligase_type_1"/>
</dbReference>
<evidence type="ECO:0000256" key="1">
    <source>
        <dbReference type="ARBA" id="ARBA00004370"/>
    </source>
</evidence>
<keyword evidence="8" id="KW-0249">Electron transport</keyword>
<dbReference type="PANTHER" id="PTHR11778">
    <property type="entry name" value="SERYL-TRNA SYNTHETASE"/>
    <property type="match status" value="1"/>
</dbReference>
<accession>A0A178FT37</accession>
<evidence type="ECO:0000256" key="5">
    <source>
        <dbReference type="ARBA" id="ARBA00022692"/>
    </source>
</evidence>
<comment type="subcellular location">
    <subcellularLocation>
        <location evidence="1">Membrane</location>
    </subcellularLocation>
</comment>
<sequence>MLLVRSSSSSQLANTRKSGHTGQLDRDNAAAMASATGIPEERASALPGGVENEPLLGEPGTVTQREDQSIFTNLITGRSAGSGGWGSTAGGGWNADSALLGTASLAQVGILINVALVWSGIFTHDLIFFSPHPLLNSVGILLTVQAILVVQPTRTPQQKQAGALTHFGFLAVANLAFISALIIIEINKQSHPETRFSSVHGILGLITYIIIFLQSAVGVAQYFFPETIFGSVENGKKIYKWHRVSGYVLFVLELAVVIAATKTDYNVKTLHIGFWPVIISAFLTFAGVVARVKRRIPTSKFDERKSSNFPAPETLEQQELSPKPTPMRPSSLYICLNCRLSLRPPTRNVAFPRRVISTASSRPPTAPKPVPNVRHIRENAELYSKNCLDRNYKPVADYPPRIQSLAKEASDLQHALKHPRARIKQVEKEIGKLATLAGRQQLEPEQKGDLDALRQEAKELKDASQQMMDRREECMEEIQQLALSLPNLTSKDTPVGDIPRIVTYINFDPESPPSYASPTSSTAAIPRSHVSIGTELGLLDFTSSATSTGWGWYFLTNEGCLLEHALVQYALTTARKKGWKPVSPPSVVYSHIAEACGFQPRDANNEQQIWSIQQTERDKAAHKPQRSLTGTAEIPLAAMYAGQEIRAEQLPLKFVGASRCYRAEAGARGVDTKGLYRVHEFTKVELFGWADNIEQDGTGANTNGITSTSLFEEMLSIQTDILSSLNLPCRVLEMSSSDLGASAIRKRDIEVLFPSRIPNKSDSSSVLDPGYSGWGEVTSTSICTDYQSRRLGTRVRDSSGVSRFPHTVNGTAMAVPRVLAAILEHGWDEALGGVVVPEVLRPWMGGLEVIRGNK</sequence>
<dbReference type="GO" id="GO:0004828">
    <property type="term" value="F:serine-tRNA ligase activity"/>
    <property type="evidence" value="ECO:0007669"/>
    <property type="project" value="UniProtKB-EC"/>
</dbReference>
<evidence type="ECO:0000259" key="18">
    <source>
        <dbReference type="PROSITE" id="PS50939"/>
    </source>
</evidence>
<proteinExistence type="predicted"/>
<evidence type="ECO:0000256" key="10">
    <source>
        <dbReference type="ARBA" id="ARBA00023136"/>
    </source>
</evidence>
<keyword evidence="11 19" id="KW-0030">Aminoacyl-tRNA synthetase</keyword>
<dbReference type="SUPFAM" id="SSF55681">
    <property type="entry name" value="Class II aaRS and biotin synthetases"/>
    <property type="match status" value="1"/>
</dbReference>
<dbReference type="AlphaFoldDB" id="A0A178FT37"/>
<dbReference type="SMART" id="SM00665">
    <property type="entry name" value="B561"/>
    <property type="match status" value="1"/>
</dbReference>
<evidence type="ECO:0000256" key="13">
    <source>
        <dbReference type="ARBA" id="ARBA00034892"/>
    </source>
</evidence>
<evidence type="ECO:0000256" key="14">
    <source>
        <dbReference type="SAM" id="Coils"/>
    </source>
</evidence>
<keyword evidence="10 16" id="KW-0472">Membrane</keyword>
<feature type="coiled-coil region" evidence="14">
    <location>
        <begin position="443"/>
        <end position="477"/>
    </location>
</feature>
<keyword evidence="20" id="KW-1185">Reference proteome</keyword>
<name>A0A178FT37_TRIVO</name>
<keyword evidence="3" id="KW-0813">Transport</keyword>
<dbReference type="OrthoDB" id="10264585at2759"/>
<dbReference type="InterPro" id="IPR042103">
    <property type="entry name" value="SerRS_1_N_sf"/>
</dbReference>
<dbReference type="GO" id="GO:0006434">
    <property type="term" value="P:seryl-tRNA aminoacylation"/>
    <property type="evidence" value="ECO:0007669"/>
    <property type="project" value="InterPro"/>
</dbReference>
<evidence type="ECO:0000259" key="17">
    <source>
        <dbReference type="PROSITE" id="PS50862"/>
    </source>
</evidence>
<evidence type="ECO:0000256" key="16">
    <source>
        <dbReference type="SAM" id="Phobius"/>
    </source>
</evidence>
<keyword evidence="6" id="KW-0547">Nucleotide-binding</keyword>
<evidence type="ECO:0000256" key="9">
    <source>
        <dbReference type="ARBA" id="ARBA00022989"/>
    </source>
</evidence>
<reference evidence="19 20" key="1">
    <citation type="submission" date="2016-05" db="EMBL/GenBank/DDBJ databases">
        <title>Genome sequencing of Trichophyton violaceum CMCC(F)T3l isolated from hair.</title>
        <authorList>
            <person name="Zhan P."/>
            <person name="Tao Y."/>
            <person name="Liu W."/>
        </authorList>
    </citation>
    <scope>NUCLEOTIDE SEQUENCE [LARGE SCALE GENOMIC DNA]</scope>
    <source>
        <strain evidence="20">CMCC(F)T3l</strain>
    </source>
</reference>
<evidence type="ECO:0000256" key="8">
    <source>
        <dbReference type="ARBA" id="ARBA00022982"/>
    </source>
</evidence>
<dbReference type="Proteomes" id="UP000243519">
    <property type="component" value="Unassembled WGS sequence"/>
</dbReference>
<dbReference type="InterPro" id="IPR015866">
    <property type="entry name" value="Ser-tRNA-synth_1_N"/>
</dbReference>
<keyword evidence="4" id="KW-0436">Ligase</keyword>
<dbReference type="Gene3D" id="1.10.287.40">
    <property type="entry name" value="Serine-tRNA synthetase, tRNA binding domain"/>
    <property type="match status" value="1"/>
</dbReference>
<dbReference type="FunFam" id="3.30.930.10:FF:000069">
    <property type="entry name" value="Seryl-tRNA synthetase"/>
    <property type="match status" value="1"/>
</dbReference>
<evidence type="ECO:0000256" key="15">
    <source>
        <dbReference type="SAM" id="MobiDB-lite"/>
    </source>
</evidence>
<keyword evidence="14" id="KW-0175">Coiled coil</keyword>
<feature type="transmembrane region" description="Helical" evidence="16">
    <location>
        <begin position="163"/>
        <end position="184"/>
    </location>
</feature>